<dbReference type="EMBL" id="JAGQKZ010000012">
    <property type="protein sequence ID" value="MCA9391977.1"/>
    <property type="molecule type" value="Genomic_DNA"/>
</dbReference>
<keyword evidence="1" id="KW-0472">Membrane</keyword>
<evidence type="ECO:0000313" key="2">
    <source>
        <dbReference type="EMBL" id="MCA9391977.1"/>
    </source>
</evidence>
<organism evidence="2 3">
    <name type="scientific">candidate division WWE3 bacterium</name>
    <dbReference type="NCBI Taxonomy" id="2053526"/>
    <lineage>
        <taxon>Bacteria</taxon>
        <taxon>Katanobacteria</taxon>
    </lineage>
</organism>
<evidence type="ECO:0000313" key="3">
    <source>
        <dbReference type="Proteomes" id="UP000751518"/>
    </source>
</evidence>
<accession>A0A955RRZ8</accession>
<name>A0A955RRZ8_UNCKA</name>
<dbReference type="PANTHER" id="PTHR36842">
    <property type="entry name" value="PROTEIN TOLB HOMOLOG"/>
    <property type="match status" value="1"/>
</dbReference>
<keyword evidence="1" id="KW-1133">Transmembrane helix</keyword>
<feature type="transmembrane region" description="Helical" evidence="1">
    <location>
        <begin position="7"/>
        <end position="24"/>
    </location>
</feature>
<dbReference type="PANTHER" id="PTHR36842:SF1">
    <property type="entry name" value="PROTEIN TOLB"/>
    <property type="match status" value="1"/>
</dbReference>
<evidence type="ECO:0008006" key="4">
    <source>
        <dbReference type="Google" id="ProtNLM"/>
    </source>
</evidence>
<protein>
    <recommendedName>
        <fullName evidence="4">Dipeptidylpeptidase IV N-terminal domain-containing protein</fullName>
    </recommendedName>
</protein>
<reference evidence="2" key="2">
    <citation type="journal article" date="2021" name="Microbiome">
        <title>Successional dynamics and alternative stable states in a saline activated sludge microbial community over 9 years.</title>
        <authorList>
            <person name="Wang Y."/>
            <person name="Ye J."/>
            <person name="Ju F."/>
            <person name="Liu L."/>
            <person name="Boyd J.A."/>
            <person name="Deng Y."/>
            <person name="Parks D.H."/>
            <person name="Jiang X."/>
            <person name="Yin X."/>
            <person name="Woodcroft B.J."/>
            <person name="Tyson G.W."/>
            <person name="Hugenholtz P."/>
            <person name="Polz M.F."/>
            <person name="Zhang T."/>
        </authorList>
    </citation>
    <scope>NUCLEOTIDE SEQUENCE</scope>
    <source>
        <strain evidence="2">HKST-UBA03</strain>
    </source>
</reference>
<sequence length="405" mass="44934">MNRKHRLLKATGLIVLILIVIIVLRNAKNKSCADGSCTLADVPACEENCVKDSESPSKLVQSLIQISDDGGRVDWYKGESHETIAFDAVVDNLTKDTAVFTMNPDGNERVCVSCDTEIPEGFVGQPAWHPDGRHLIVQAESSYSGHTVTEHVSFGLNNDLWIIDTQTKAATRIWKTDLNHAALHPHFSPDGTKLIFAERIPTGIRLPIFGNITPGGENHWAGWQIRIADFDISNLTITSSFAVKPNGSGLYETNEFSTNDIFTYSFTRGGATYVNDIYKYDLAKHQSTQLISSSGVWDEHGIFRPDDSGDLTYISSQADANWQYPGKTAADLSTELFIKRPNGDNIQLTEFNKDLSSPKRYIVSDYSWNKDGTQLAVQVAPKDKRTNAADKPQIWLMTFNIASET</sequence>
<dbReference type="Proteomes" id="UP000751518">
    <property type="component" value="Unassembled WGS sequence"/>
</dbReference>
<reference evidence="2" key="1">
    <citation type="submission" date="2020-04" db="EMBL/GenBank/DDBJ databases">
        <authorList>
            <person name="Zhang T."/>
        </authorList>
    </citation>
    <scope>NUCLEOTIDE SEQUENCE</scope>
    <source>
        <strain evidence="2">HKST-UBA03</strain>
    </source>
</reference>
<gene>
    <name evidence="2" type="ORF">KC614_02120</name>
</gene>
<evidence type="ECO:0000256" key="1">
    <source>
        <dbReference type="SAM" id="Phobius"/>
    </source>
</evidence>
<dbReference type="SUPFAM" id="SSF82171">
    <property type="entry name" value="DPP6 N-terminal domain-like"/>
    <property type="match status" value="1"/>
</dbReference>
<comment type="caution">
    <text evidence="2">The sequence shown here is derived from an EMBL/GenBank/DDBJ whole genome shotgun (WGS) entry which is preliminary data.</text>
</comment>
<dbReference type="Gene3D" id="2.120.10.30">
    <property type="entry name" value="TolB, C-terminal domain"/>
    <property type="match status" value="1"/>
</dbReference>
<keyword evidence="1" id="KW-0812">Transmembrane</keyword>
<proteinExistence type="predicted"/>
<dbReference type="AlphaFoldDB" id="A0A955RRZ8"/>
<dbReference type="InterPro" id="IPR011042">
    <property type="entry name" value="6-blade_b-propeller_TolB-like"/>
</dbReference>